<evidence type="ECO:0000313" key="3">
    <source>
        <dbReference type="Proteomes" id="UP000242763"/>
    </source>
</evidence>
<dbReference type="STRING" id="1121003.SAMN03080618_03268"/>
<gene>
    <name evidence="2" type="ORF">SAMN03080618_03268</name>
</gene>
<dbReference type="RefSeq" id="WP_244523301.1">
    <property type="nucleotide sequence ID" value="NZ_FORF01000027.1"/>
</dbReference>
<keyword evidence="3" id="KW-1185">Reference proteome</keyword>
<evidence type="ECO:0000313" key="2">
    <source>
        <dbReference type="EMBL" id="SFJ54141.1"/>
    </source>
</evidence>
<dbReference type="AlphaFoldDB" id="A0A1I3S9C7"/>
<protein>
    <submittedName>
        <fullName evidence="2">Cd2+/Zn2+-exporting ATPase</fullName>
    </submittedName>
</protein>
<reference evidence="3" key="1">
    <citation type="submission" date="2016-10" db="EMBL/GenBank/DDBJ databases">
        <authorList>
            <person name="Varghese N."/>
            <person name="Submissions S."/>
        </authorList>
    </citation>
    <scope>NUCLEOTIDE SEQUENCE [LARGE SCALE GENOMIC DNA]</scope>
    <source>
        <strain evidence="3">DSM 21857</strain>
    </source>
</reference>
<feature type="transmembrane region" description="Helical" evidence="1">
    <location>
        <begin position="41"/>
        <end position="58"/>
    </location>
</feature>
<evidence type="ECO:0000256" key="1">
    <source>
        <dbReference type="SAM" id="Phobius"/>
    </source>
</evidence>
<accession>A0A1I3S9C7</accession>
<dbReference type="EMBL" id="FORF01000027">
    <property type="protein sequence ID" value="SFJ54141.1"/>
    <property type="molecule type" value="Genomic_DNA"/>
</dbReference>
<name>A0A1I3S9C7_9HYPH</name>
<keyword evidence="1" id="KW-1133">Transmembrane helix</keyword>
<proteinExistence type="predicted"/>
<organism evidence="2 3">
    <name type="scientific">Aquamicrobium aerolatum DSM 21857</name>
    <dbReference type="NCBI Taxonomy" id="1121003"/>
    <lineage>
        <taxon>Bacteria</taxon>
        <taxon>Pseudomonadati</taxon>
        <taxon>Pseudomonadota</taxon>
        <taxon>Alphaproteobacteria</taxon>
        <taxon>Hyphomicrobiales</taxon>
        <taxon>Phyllobacteriaceae</taxon>
        <taxon>Aerobium</taxon>
    </lineage>
</organism>
<dbReference type="Proteomes" id="UP000242763">
    <property type="component" value="Unassembled WGS sequence"/>
</dbReference>
<keyword evidence="1" id="KW-0812">Transmembrane</keyword>
<keyword evidence="1" id="KW-0472">Membrane</keyword>
<sequence>MAISRATLGNMRQNLVIALVTVAGLLAGVFSGDIHMAGGMLVHQLSVLIVIANGMRLLRVPKAAPRAAISRETQASAAAART</sequence>